<dbReference type="Proteomes" id="UP000250266">
    <property type="component" value="Unassembled WGS sequence"/>
</dbReference>
<dbReference type="EMBL" id="KV744813">
    <property type="protein sequence ID" value="OCK85840.1"/>
    <property type="molecule type" value="Genomic_DNA"/>
</dbReference>
<evidence type="ECO:0000256" key="12">
    <source>
        <dbReference type="ARBA" id="ARBA00023136"/>
    </source>
</evidence>
<keyword evidence="19" id="KW-1185">Reference proteome</keyword>
<dbReference type="GO" id="GO:0005829">
    <property type="term" value="C:cytosol"/>
    <property type="evidence" value="ECO:0007669"/>
    <property type="project" value="TreeGrafter"/>
</dbReference>
<comment type="function">
    <text evidence="14">Non-classical phosphatidylinositol (PtdIns) transfer protein (PITP), which exhibits PtdIns-binding/transfer activity in the absence of detectable PtdCho-binding/transfer activity. Regulates PtdIns(4,5)P2 homeostasis at the plasma membrane. Heme-binding protein that may play a role in organic oxidant-induced stress responses.</text>
</comment>
<keyword evidence="10" id="KW-0408">Iron</keyword>
<dbReference type="PANTHER" id="PTHR47669">
    <property type="entry name" value="PHOSPHATIDYLINOSITOL TRANSFER PROTEIN SFH5"/>
    <property type="match status" value="1"/>
</dbReference>
<keyword evidence="16" id="KW-1133">Transmembrane helix</keyword>
<dbReference type="GO" id="GO:0005886">
    <property type="term" value="C:plasma membrane"/>
    <property type="evidence" value="ECO:0007669"/>
    <property type="project" value="TreeGrafter"/>
</dbReference>
<evidence type="ECO:0000256" key="7">
    <source>
        <dbReference type="ARBA" id="ARBA00022723"/>
    </source>
</evidence>
<keyword evidence="4 15" id="KW-0813">Transport</keyword>
<comment type="subcellular location">
    <subcellularLocation>
        <location evidence="15">Cytoplasm</location>
    </subcellularLocation>
    <subcellularLocation>
        <location evidence="2 15">Endoplasmic reticulum membrane</location>
        <topology evidence="2 15">Peripheral membrane protein</topology>
    </subcellularLocation>
    <subcellularLocation>
        <location evidence="15">Microsome membrane</location>
        <topology evidence="15">Peripheral membrane protein</topology>
    </subcellularLocation>
</comment>
<keyword evidence="8 15" id="KW-0256">Endoplasmic reticulum</keyword>
<evidence type="ECO:0000256" key="4">
    <source>
        <dbReference type="ARBA" id="ARBA00022448"/>
    </source>
</evidence>
<evidence type="ECO:0000256" key="15">
    <source>
        <dbReference type="RuleBase" id="RU367059"/>
    </source>
</evidence>
<proteinExistence type="inferred from homology"/>
<evidence type="ECO:0000313" key="19">
    <source>
        <dbReference type="Proteomes" id="UP000250266"/>
    </source>
</evidence>
<evidence type="ECO:0000256" key="14">
    <source>
        <dbReference type="ARBA" id="ARBA00024180"/>
    </source>
</evidence>
<evidence type="ECO:0000256" key="10">
    <source>
        <dbReference type="ARBA" id="ARBA00023004"/>
    </source>
</evidence>
<keyword evidence="16" id="KW-0812">Transmembrane</keyword>
<sequence>MSCTQTLVIHDLWDNLADSGHTLAFLDRNGMLTTLQTSFLRRRVGLMEPGIAKLSLKKATQPILDFGEGPDPYQGCQIHDYLNVSFLRTDTDAKAASEETIETFQKYYPETLSRKFFINIPLVMGWLFSAMKLFVAKETVRKFTTFELWRTIG</sequence>
<keyword evidence="11 15" id="KW-0445">Lipid transport</keyword>
<feature type="domain" description="CRAL-TRIO" evidence="17">
    <location>
        <begin position="1"/>
        <end position="153"/>
    </location>
</feature>
<evidence type="ECO:0000256" key="9">
    <source>
        <dbReference type="ARBA" id="ARBA00022848"/>
    </source>
</evidence>
<dbReference type="GO" id="GO:0008526">
    <property type="term" value="F:phosphatidylinositol transfer activity"/>
    <property type="evidence" value="ECO:0007669"/>
    <property type="project" value="UniProtKB-UniRule"/>
</dbReference>
<dbReference type="GO" id="GO:0046872">
    <property type="term" value="F:metal ion binding"/>
    <property type="evidence" value="ECO:0007669"/>
    <property type="project" value="UniProtKB-KW"/>
</dbReference>
<dbReference type="PROSITE" id="PS50191">
    <property type="entry name" value="CRAL_TRIO"/>
    <property type="match status" value="1"/>
</dbReference>
<evidence type="ECO:0000256" key="16">
    <source>
        <dbReference type="SAM" id="Phobius"/>
    </source>
</evidence>
<dbReference type="InterPro" id="IPR042938">
    <property type="entry name" value="Sfh5"/>
</dbReference>
<evidence type="ECO:0000256" key="1">
    <source>
        <dbReference type="ARBA" id="ARBA00001970"/>
    </source>
</evidence>
<comment type="catalytic activity">
    <reaction evidence="13">
        <text>a 1,2-diacyl-sn-glycero-3-phospho-(1D-myo-inositol)(in) = a 1,2-diacyl-sn-glycero-3-phospho-(1D-myo-inositol)(out)</text>
        <dbReference type="Rhea" id="RHEA:38691"/>
        <dbReference type="ChEBI" id="CHEBI:57880"/>
    </reaction>
    <physiologicalReaction direction="left-to-right" evidence="13">
        <dbReference type="Rhea" id="RHEA:38692"/>
    </physiologicalReaction>
</comment>
<dbReference type="SUPFAM" id="SSF52087">
    <property type="entry name" value="CRAL/TRIO domain"/>
    <property type="match status" value="1"/>
</dbReference>
<evidence type="ECO:0000259" key="17">
    <source>
        <dbReference type="PROSITE" id="PS50191"/>
    </source>
</evidence>
<evidence type="ECO:0000256" key="13">
    <source>
        <dbReference type="ARBA" id="ARBA00024146"/>
    </source>
</evidence>
<evidence type="ECO:0000256" key="3">
    <source>
        <dbReference type="ARBA" id="ARBA00006667"/>
    </source>
</evidence>
<evidence type="ECO:0000256" key="8">
    <source>
        <dbReference type="ARBA" id="ARBA00022824"/>
    </source>
</evidence>
<reference evidence="18 19" key="1">
    <citation type="journal article" date="2016" name="Nat. Commun.">
        <title>Ectomycorrhizal ecology is imprinted in the genome of the dominant symbiotic fungus Cenococcum geophilum.</title>
        <authorList>
            <consortium name="DOE Joint Genome Institute"/>
            <person name="Peter M."/>
            <person name="Kohler A."/>
            <person name="Ohm R.A."/>
            <person name="Kuo A."/>
            <person name="Krutzmann J."/>
            <person name="Morin E."/>
            <person name="Arend M."/>
            <person name="Barry K.W."/>
            <person name="Binder M."/>
            <person name="Choi C."/>
            <person name="Clum A."/>
            <person name="Copeland A."/>
            <person name="Grisel N."/>
            <person name="Haridas S."/>
            <person name="Kipfer T."/>
            <person name="LaButti K."/>
            <person name="Lindquist E."/>
            <person name="Lipzen A."/>
            <person name="Maire R."/>
            <person name="Meier B."/>
            <person name="Mihaltcheva S."/>
            <person name="Molinier V."/>
            <person name="Murat C."/>
            <person name="Poggeler S."/>
            <person name="Quandt C.A."/>
            <person name="Sperisen C."/>
            <person name="Tritt A."/>
            <person name="Tisserant E."/>
            <person name="Crous P.W."/>
            <person name="Henrissat B."/>
            <person name="Nehls U."/>
            <person name="Egli S."/>
            <person name="Spatafora J.W."/>
            <person name="Grigoriev I.V."/>
            <person name="Martin F.M."/>
        </authorList>
    </citation>
    <scope>NUCLEOTIDE SEQUENCE [LARGE SCALE GENOMIC DNA]</scope>
    <source>
        <strain evidence="18 19">CBS 459.81</strain>
    </source>
</reference>
<accession>A0A8E2EKV1</accession>
<dbReference type="GO" id="GO:0043001">
    <property type="term" value="P:Golgi to plasma membrane protein transport"/>
    <property type="evidence" value="ECO:0007669"/>
    <property type="project" value="TreeGrafter"/>
</dbReference>
<dbReference type="CDD" id="cd00170">
    <property type="entry name" value="SEC14"/>
    <property type="match status" value="1"/>
</dbReference>
<dbReference type="InterPro" id="IPR036865">
    <property type="entry name" value="CRAL-TRIO_dom_sf"/>
</dbReference>
<dbReference type="PANTHER" id="PTHR47669:SF1">
    <property type="entry name" value="PHOSPHATIDYLINOSITOL TRANSFER PROTEIN SFH5"/>
    <property type="match status" value="1"/>
</dbReference>
<dbReference type="InterPro" id="IPR001251">
    <property type="entry name" value="CRAL-TRIO_dom"/>
</dbReference>
<organism evidence="18 19">
    <name type="scientific">Lepidopterella palustris CBS 459.81</name>
    <dbReference type="NCBI Taxonomy" id="1314670"/>
    <lineage>
        <taxon>Eukaryota</taxon>
        <taxon>Fungi</taxon>
        <taxon>Dikarya</taxon>
        <taxon>Ascomycota</taxon>
        <taxon>Pezizomycotina</taxon>
        <taxon>Dothideomycetes</taxon>
        <taxon>Pleosporomycetidae</taxon>
        <taxon>Mytilinidiales</taxon>
        <taxon>Argynnaceae</taxon>
        <taxon>Lepidopterella</taxon>
    </lineage>
</organism>
<dbReference type="OrthoDB" id="75724at2759"/>
<comment type="cofactor">
    <cofactor evidence="1">
        <name>heme b</name>
        <dbReference type="ChEBI" id="CHEBI:60344"/>
    </cofactor>
</comment>
<evidence type="ECO:0000256" key="5">
    <source>
        <dbReference type="ARBA" id="ARBA00022490"/>
    </source>
</evidence>
<dbReference type="Gene3D" id="3.40.525.10">
    <property type="entry name" value="CRAL-TRIO lipid binding domain"/>
    <property type="match status" value="1"/>
</dbReference>
<gene>
    <name evidence="18" type="ORF">K432DRAFT_421526</name>
</gene>
<keyword evidence="6" id="KW-0349">Heme</keyword>
<keyword evidence="12 15" id="KW-0472">Membrane</keyword>
<dbReference type="GO" id="GO:0017157">
    <property type="term" value="P:regulation of exocytosis"/>
    <property type="evidence" value="ECO:0007669"/>
    <property type="project" value="TreeGrafter"/>
</dbReference>
<name>A0A8E2EKV1_9PEZI</name>
<dbReference type="Pfam" id="PF00650">
    <property type="entry name" value="CRAL_TRIO"/>
    <property type="match status" value="1"/>
</dbReference>
<comment type="similarity">
    <text evidence="3 15">Belongs to the SFH5 family.</text>
</comment>
<evidence type="ECO:0000256" key="11">
    <source>
        <dbReference type="ARBA" id="ARBA00023055"/>
    </source>
</evidence>
<keyword evidence="9 15" id="KW-0492">Microsome</keyword>
<keyword evidence="5 15" id="KW-0963">Cytoplasm</keyword>
<keyword evidence="7" id="KW-0479">Metal-binding</keyword>
<evidence type="ECO:0000313" key="18">
    <source>
        <dbReference type="EMBL" id="OCK85840.1"/>
    </source>
</evidence>
<feature type="transmembrane region" description="Helical" evidence="16">
    <location>
        <begin position="116"/>
        <end position="135"/>
    </location>
</feature>
<dbReference type="AlphaFoldDB" id="A0A8E2EKV1"/>
<evidence type="ECO:0000256" key="6">
    <source>
        <dbReference type="ARBA" id="ARBA00022617"/>
    </source>
</evidence>
<dbReference type="GO" id="GO:0032541">
    <property type="term" value="C:cortical endoplasmic reticulum"/>
    <property type="evidence" value="ECO:0007669"/>
    <property type="project" value="TreeGrafter"/>
</dbReference>
<dbReference type="GO" id="GO:0005789">
    <property type="term" value="C:endoplasmic reticulum membrane"/>
    <property type="evidence" value="ECO:0007669"/>
    <property type="project" value="UniProtKB-SubCell"/>
</dbReference>
<evidence type="ECO:0000256" key="2">
    <source>
        <dbReference type="ARBA" id="ARBA00004406"/>
    </source>
</evidence>
<protein>
    <recommendedName>
        <fullName evidence="15">Phosphatidylinositol transfer protein SFH5</fullName>
        <shortName evidence="15">PITP SFH5</shortName>
    </recommendedName>
</protein>